<keyword evidence="3" id="KW-1185">Reference proteome</keyword>
<evidence type="ECO:0000256" key="1">
    <source>
        <dbReference type="ARBA" id="ARBA00009003"/>
    </source>
</evidence>
<dbReference type="GO" id="GO:0000136">
    <property type="term" value="C:mannan polymerase complex"/>
    <property type="evidence" value="ECO:0007669"/>
    <property type="project" value="TreeGrafter"/>
</dbReference>
<dbReference type="RefSeq" id="XP_018062211.1">
    <property type="nucleotide sequence ID" value="XM_018210174.1"/>
</dbReference>
<dbReference type="InParanoid" id="A0A132B618"/>
<name>A0A132B618_MOLSC</name>
<evidence type="ECO:0008006" key="4">
    <source>
        <dbReference type="Google" id="ProtNLM"/>
    </source>
</evidence>
<sequence length="268" mass="30195">MIQTPTAIPEKMWYKLGPKGLSDDATRWIDSCLTKNPTYRHEFLTDASGDYYVQEYYANRPDIVDTYLQLPIPILKADLLRYLILYAEGGIWSDLDVSCEDEPIHNWIPEQYKAEAGLVVGLEFDWAWEDDDFLHSQFASWTIMAKPGSPHMMMVINDILEGMKTKAEENNVPISGLTTKMVGEVVDATGPKRMTRSIMKSMELVLRETLDDRNISGLHEPKLIGDVLILPGNAFAASQSGYPDDQGPKLVTHHYAGTWKNDHGGEMG</sequence>
<dbReference type="PANTHER" id="PTHR31834">
    <property type="entry name" value="INITIATION-SPECIFIC ALPHA-1,6-MANNOSYLTRANSFERASE"/>
    <property type="match status" value="1"/>
</dbReference>
<evidence type="ECO:0000313" key="3">
    <source>
        <dbReference type="Proteomes" id="UP000070700"/>
    </source>
</evidence>
<dbReference type="InterPro" id="IPR007577">
    <property type="entry name" value="GlycoTrfase_DXD_sugar-bd_CS"/>
</dbReference>
<dbReference type="Proteomes" id="UP000070700">
    <property type="component" value="Unassembled WGS sequence"/>
</dbReference>
<organism evidence="2 3">
    <name type="scientific">Mollisia scopiformis</name>
    <name type="common">Conifer needle endophyte fungus</name>
    <name type="synonym">Phialocephala scopiformis</name>
    <dbReference type="NCBI Taxonomy" id="149040"/>
    <lineage>
        <taxon>Eukaryota</taxon>
        <taxon>Fungi</taxon>
        <taxon>Dikarya</taxon>
        <taxon>Ascomycota</taxon>
        <taxon>Pezizomycotina</taxon>
        <taxon>Leotiomycetes</taxon>
        <taxon>Helotiales</taxon>
        <taxon>Mollisiaceae</taxon>
        <taxon>Mollisia</taxon>
    </lineage>
</organism>
<dbReference type="OrthoDB" id="409543at2759"/>
<gene>
    <name evidence="2" type="ORF">LY89DRAFT_600960</name>
</gene>
<accession>A0A132B618</accession>
<protein>
    <recommendedName>
        <fullName evidence="4">Initiation-specific alpha-1,6-mannosyltransferase</fullName>
    </recommendedName>
</protein>
<evidence type="ECO:0000313" key="2">
    <source>
        <dbReference type="EMBL" id="KUJ07856.1"/>
    </source>
</evidence>
<dbReference type="AlphaFoldDB" id="A0A132B618"/>
<dbReference type="SUPFAM" id="SSF53448">
    <property type="entry name" value="Nucleotide-diphospho-sugar transferases"/>
    <property type="match status" value="1"/>
</dbReference>
<proteinExistence type="inferred from homology"/>
<dbReference type="GO" id="GO:0006487">
    <property type="term" value="P:protein N-linked glycosylation"/>
    <property type="evidence" value="ECO:0007669"/>
    <property type="project" value="TreeGrafter"/>
</dbReference>
<dbReference type="EMBL" id="KQ947438">
    <property type="protein sequence ID" value="KUJ07856.1"/>
    <property type="molecule type" value="Genomic_DNA"/>
</dbReference>
<dbReference type="Gene3D" id="3.90.550.20">
    <property type="match status" value="1"/>
</dbReference>
<dbReference type="GeneID" id="28819900"/>
<comment type="similarity">
    <text evidence="1">Belongs to the glycosyltransferase 32 family.</text>
</comment>
<reference evidence="2 3" key="1">
    <citation type="submission" date="2015-10" db="EMBL/GenBank/DDBJ databases">
        <title>Full genome of DAOMC 229536 Phialocephala scopiformis, a fungal endophyte of spruce producing the potent anti-insectan compound rugulosin.</title>
        <authorList>
            <consortium name="DOE Joint Genome Institute"/>
            <person name="Walker A.K."/>
            <person name="Frasz S.L."/>
            <person name="Seifert K.A."/>
            <person name="Miller J.D."/>
            <person name="Mondo S.J."/>
            <person name="Labutti K."/>
            <person name="Lipzen A."/>
            <person name="Dockter R."/>
            <person name="Kennedy M."/>
            <person name="Grigoriev I.V."/>
            <person name="Spatafora J.W."/>
        </authorList>
    </citation>
    <scope>NUCLEOTIDE SEQUENCE [LARGE SCALE GENOMIC DNA]</scope>
    <source>
        <strain evidence="2 3">CBS 120377</strain>
    </source>
</reference>
<dbReference type="InterPro" id="IPR029044">
    <property type="entry name" value="Nucleotide-diphossugar_trans"/>
</dbReference>
<dbReference type="InterPro" id="IPR039367">
    <property type="entry name" value="Och1-like"/>
</dbReference>
<dbReference type="KEGG" id="psco:LY89DRAFT_600960"/>
<dbReference type="PANTHER" id="PTHR31834:SF8">
    <property type="entry name" value="TRANSFERASE, PUTATIVE (AFU_ORTHOLOGUE AFUA_6G14040)-RELATED"/>
    <property type="match status" value="1"/>
</dbReference>
<dbReference type="GO" id="GO:0000009">
    <property type="term" value="F:alpha-1,6-mannosyltransferase activity"/>
    <property type="evidence" value="ECO:0007669"/>
    <property type="project" value="InterPro"/>
</dbReference>
<dbReference type="Pfam" id="PF04488">
    <property type="entry name" value="Gly_transf_sug"/>
    <property type="match status" value="1"/>
</dbReference>